<dbReference type="InParanoid" id="B2WQ70"/>
<dbReference type="AlphaFoldDB" id="B2WQ70"/>
<protein>
    <submittedName>
        <fullName evidence="1">Uncharacterized protein</fullName>
    </submittedName>
</protein>
<proteinExistence type="predicted"/>
<evidence type="ECO:0000313" key="1">
    <source>
        <dbReference type="EMBL" id="EDU47323.1"/>
    </source>
</evidence>
<organism evidence="1 2">
    <name type="scientific">Pyrenophora tritici-repentis (strain Pt-1C-BFP)</name>
    <name type="common">Wheat tan spot fungus</name>
    <name type="synonym">Drechslera tritici-repentis</name>
    <dbReference type="NCBI Taxonomy" id="426418"/>
    <lineage>
        <taxon>Eukaryota</taxon>
        <taxon>Fungi</taxon>
        <taxon>Dikarya</taxon>
        <taxon>Ascomycota</taxon>
        <taxon>Pezizomycotina</taxon>
        <taxon>Dothideomycetes</taxon>
        <taxon>Pleosporomycetidae</taxon>
        <taxon>Pleosporales</taxon>
        <taxon>Pleosporineae</taxon>
        <taxon>Pleosporaceae</taxon>
        <taxon>Pyrenophora</taxon>
    </lineage>
</organism>
<evidence type="ECO:0000313" key="2">
    <source>
        <dbReference type="Proteomes" id="UP000001471"/>
    </source>
</evidence>
<name>B2WQ70_PYRTR</name>
<sequence>MTASRGHTLIDCIYCDTIREKGGYQNLHGFCILQQRVLMWGGARHVQNYEII</sequence>
<gene>
    <name evidence="1" type="ORF">PTRG_12130</name>
</gene>
<dbReference type="Proteomes" id="UP000001471">
    <property type="component" value="Unassembled WGS sequence"/>
</dbReference>
<dbReference type="HOGENOM" id="CLU_3088347_0_0_1"/>
<reference evidence="2" key="1">
    <citation type="journal article" date="2013" name="G3 (Bethesda)">
        <title>Comparative genomics of a plant-pathogenic fungus, Pyrenophora tritici-repentis, reveals transduplication and the impact of repeat elements on pathogenicity and population divergence.</title>
        <authorList>
            <person name="Manning V.A."/>
            <person name="Pandelova I."/>
            <person name="Dhillon B."/>
            <person name="Wilhelm L.J."/>
            <person name="Goodwin S.B."/>
            <person name="Berlin A.M."/>
            <person name="Figueroa M."/>
            <person name="Freitag M."/>
            <person name="Hane J.K."/>
            <person name="Henrissat B."/>
            <person name="Holman W.H."/>
            <person name="Kodira C.D."/>
            <person name="Martin J."/>
            <person name="Oliver R.P."/>
            <person name="Robbertse B."/>
            <person name="Schackwitz W."/>
            <person name="Schwartz D.C."/>
            <person name="Spatafora J.W."/>
            <person name="Turgeon B.G."/>
            <person name="Yandava C."/>
            <person name="Young S."/>
            <person name="Zhou S."/>
            <person name="Zeng Q."/>
            <person name="Grigoriev I.V."/>
            <person name="Ma L.-J."/>
            <person name="Ciuffetti L.M."/>
        </authorList>
    </citation>
    <scope>NUCLEOTIDE SEQUENCE [LARGE SCALE GENOMIC DNA]</scope>
    <source>
        <strain evidence="2">Pt-1C-BFP</strain>
    </source>
</reference>
<dbReference type="EMBL" id="DS231648">
    <property type="protein sequence ID" value="EDU47323.1"/>
    <property type="molecule type" value="Genomic_DNA"/>
</dbReference>
<accession>B2WQ70</accession>